<evidence type="ECO:0000256" key="3">
    <source>
        <dbReference type="ARBA" id="ARBA00009466"/>
    </source>
</evidence>
<dbReference type="InterPro" id="IPR001494">
    <property type="entry name" value="Importin-beta_N"/>
</dbReference>
<dbReference type="GO" id="GO:0005643">
    <property type="term" value="C:nuclear pore"/>
    <property type="evidence" value="ECO:0007669"/>
    <property type="project" value="TreeGrafter"/>
</dbReference>
<organism evidence="9 10">
    <name type="scientific">Cryptosporidium ubiquitum</name>
    <dbReference type="NCBI Taxonomy" id="857276"/>
    <lineage>
        <taxon>Eukaryota</taxon>
        <taxon>Sar</taxon>
        <taxon>Alveolata</taxon>
        <taxon>Apicomplexa</taxon>
        <taxon>Conoidasida</taxon>
        <taxon>Coccidia</taxon>
        <taxon>Eucoccidiorida</taxon>
        <taxon>Eimeriorina</taxon>
        <taxon>Cryptosporidiidae</taxon>
        <taxon>Cryptosporidium</taxon>
    </lineage>
</organism>
<evidence type="ECO:0000313" key="9">
    <source>
        <dbReference type="EMBL" id="OII74040.1"/>
    </source>
</evidence>
<dbReference type="InterPro" id="IPR044189">
    <property type="entry name" value="XPO4/7-like"/>
</dbReference>
<keyword evidence="7" id="KW-0539">Nucleus</keyword>
<dbReference type="SUPFAM" id="SSF48371">
    <property type="entry name" value="ARM repeat"/>
    <property type="match status" value="1"/>
</dbReference>
<dbReference type="GO" id="GO:0005737">
    <property type="term" value="C:cytoplasm"/>
    <property type="evidence" value="ECO:0007669"/>
    <property type="project" value="UniProtKB-SubCell"/>
</dbReference>
<comment type="similarity">
    <text evidence="3">Belongs to the exportin family.</text>
</comment>
<dbReference type="InterPro" id="IPR011989">
    <property type="entry name" value="ARM-like"/>
</dbReference>
<evidence type="ECO:0000256" key="7">
    <source>
        <dbReference type="ARBA" id="ARBA00023242"/>
    </source>
</evidence>
<dbReference type="InterPro" id="IPR057947">
    <property type="entry name" value="TPR_XPO7/RBP17"/>
</dbReference>
<protein>
    <submittedName>
        <fullName evidence="9">RAN binding protein</fullName>
    </submittedName>
</protein>
<dbReference type="GeneID" id="39979632"/>
<name>A0A1J4MIK0_9CRYT</name>
<reference evidence="9 10" key="1">
    <citation type="submission" date="2016-10" db="EMBL/GenBank/DDBJ databases">
        <title>Reductive evolution of mitochondrial metabolism and differential evolution of invasion-related proteins in Cryptosporidium.</title>
        <authorList>
            <person name="Liu S."/>
            <person name="Roellig D.M."/>
            <person name="Guo Y."/>
            <person name="Li N."/>
            <person name="Frace M.A."/>
            <person name="Tang K."/>
            <person name="Zhang L."/>
            <person name="Feng Y."/>
            <person name="Xiao L."/>
        </authorList>
    </citation>
    <scope>NUCLEOTIDE SEQUENCE [LARGE SCALE GENOMIC DNA]</scope>
    <source>
        <strain evidence="9">39726</strain>
    </source>
</reference>
<dbReference type="InterPro" id="IPR016024">
    <property type="entry name" value="ARM-type_fold"/>
</dbReference>
<dbReference type="Pfam" id="PF25795">
    <property type="entry name" value="TPR_XPO7"/>
    <property type="match status" value="1"/>
</dbReference>
<dbReference type="GO" id="GO:0031267">
    <property type="term" value="F:small GTPase binding"/>
    <property type="evidence" value="ECO:0007669"/>
    <property type="project" value="InterPro"/>
</dbReference>
<keyword evidence="4" id="KW-0813">Transport</keyword>
<dbReference type="RefSeq" id="XP_028875260.1">
    <property type="nucleotide sequence ID" value="XM_029019853.1"/>
</dbReference>
<evidence type="ECO:0000256" key="5">
    <source>
        <dbReference type="ARBA" id="ARBA00022490"/>
    </source>
</evidence>
<sequence length="1154" mass="129877">MSLDPSQLSQLEGLCESFYGGDVNQQKQAHEVLLPLTCNLGCLTQLQALLAQSSNPHALMFAATGLSKLFTSCWAQIPDNQKEETKTFLLNYLYKCGPDMLRSAPYLVGHYVRLLAQLVKFGLLDSLSPRPTITDQVGQFLSASTPHWIIGLIIFTTLTQEMQTSTGLYFAKYRRAAILFRDTSLPVIFQIAIKTLRQFHLGSVSVSNQHEEYRLLRQVLQLTLCCLSYDFMGTVPDETSEEQNTVMIPHSWTILREEYIPIIFFDIYAKCCSPNSPMPDCASICLQCLILYSSVRRSFFPTQADRTRSLAALMTGTAGIIQTKMGLEHESCYHELCRLLGKLNTANQLTELSSSEAFGLWIDQVYNFTIKSLEEWSVLPNSKHYLLGLWSHMVIPLLYQGDRAPQNLEKYIHHITVTFIQSRMKLAEAIARGSDVEDPLESEVARTEQLDVLSQLSRCQYHETAEFIVQLFEQVTDAAKNGSISQDCFISQITWCVYMHGALIGGHSIKLRRPLLPGSSSSSGTSRPDQKNQVSHHVLNGKLARLVFGLSQQTDQLAETPESLELAYLYFLEQFRKVCLGDYAKQFIQPETEDATLASILGVQSDDDVLSLIISKIGRNLQTKSNMESVVQKTLSLFHELVAGISIVQYTDRTTHLIVSGRLLLKNEQVKKILCNHASPEFAFLNNPRYGRHRTSYYFTLSKLLFLDSKEEEPGTQPITTFEDFMKPLEKVFTLIWDEIILGNNSSSNGGGYNIVQFKIPLMALARDLRGICMACVGAESYNQLFNWLVNRPKQLGQSRIHLFTWAADKLWEDSDVMNALLKFMSEFVDNKSQRINFDKASPNGILLFKEVSSLICTYGSRILSKPDSSFQNIYKEKYKGLATTLAMLCHALSGGYTNFGVFEVYQDQSLENALQLACRMCLVIPEHDLQSYIKSLKSYYEFLELATRCFMSTFITSLEPQNLATICYSIESGLCAVDNVVLLACCATLDHFVSFIFTTLEKERIVLPNGMGISRNNDNMNCELGGGLQGGGSPSLSSQGSTPEGKAVYRFMTEQPNALIRIMQLMFNLITTGDLSTWTFSRSLLGMILLFSNEFQNIQQQLINQQIDEKKAKYQALIQDLLKGTDGTLSAVSKDAFTRNLHFFAHSIRSNSL</sequence>
<dbReference type="AlphaFoldDB" id="A0A1J4MIK0"/>
<comment type="caution">
    <text evidence="9">The sequence shown here is derived from an EMBL/GenBank/DDBJ whole genome shotgun (WGS) entry which is preliminary data.</text>
</comment>
<dbReference type="Pfam" id="PF03810">
    <property type="entry name" value="IBN_N"/>
    <property type="match status" value="1"/>
</dbReference>
<evidence type="ECO:0000256" key="1">
    <source>
        <dbReference type="ARBA" id="ARBA00004123"/>
    </source>
</evidence>
<proteinExistence type="inferred from homology"/>
<evidence type="ECO:0000256" key="4">
    <source>
        <dbReference type="ARBA" id="ARBA00022448"/>
    </source>
</evidence>
<dbReference type="PANTHER" id="PTHR12596:SF2">
    <property type="entry name" value="EXPORTIN-7 ISOFORM X1"/>
    <property type="match status" value="1"/>
</dbReference>
<keyword evidence="10" id="KW-1185">Reference proteome</keyword>
<accession>A0A1J4MIK0</accession>
<comment type="subcellular location">
    <subcellularLocation>
        <location evidence="2">Cytoplasm</location>
    </subcellularLocation>
    <subcellularLocation>
        <location evidence="1">Nucleus</location>
    </subcellularLocation>
</comment>
<dbReference type="GO" id="GO:0006611">
    <property type="term" value="P:protein export from nucleus"/>
    <property type="evidence" value="ECO:0007669"/>
    <property type="project" value="TreeGrafter"/>
</dbReference>
<dbReference type="Proteomes" id="UP000186176">
    <property type="component" value="Unassembled WGS sequence"/>
</dbReference>
<dbReference type="GO" id="GO:0005049">
    <property type="term" value="F:nuclear export signal receptor activity"/>
    <property type="evidence" value="ECO:0007669"/>
    <property type="project" value="InterPro"/>
</dbReference>
<evidence type="ECO:0000256" key="2">
    <source>
        <dbReference type="ARBA" id="ARBA00004496"/>
    </source>
</evidence>
<dbReference type="EMBL" id="LRBP01000013">
    <property type="protein sequence ID" value="OII74040.1"/>
    <property type="molecule type" value="Genomic_DNA"/>
</dbReference>
<evidence type="ECO:0000256" key="6">
    <source>
        <dbReference type="ARBA" id="ARBA00022927"/>
    </source>
</evidence>
<dbReference type="SMART" id="SM00913">
    <property type="entry name" value="IBN_N"/>
    <property type="match status" value="1"/>
</dbReference>
<evidence type="ECO:0000259" key="8">
    <source>
        <dbReference type="PROSITE" id="PS50166"/>
    </source>
</evidence>
<dbReference type="Gene3D" id="1.25.10.10">
    <property type="entry name" value="Leucine-rich Repeat Variant"/>
    <property type="match status" value="1"/>
</dbReference>
<evidence type="ECO:0000313" key="10">
    <source>
        <dbReference type="Proteomes" id="UP000186176"/>
    </source>
</evidence>
<dbReference type="PANTHER" id="PTHR12596">
    <property type="entry name" value="EXPORTIN 4,7-RELATED"/>
    <property type="match status" value="1"/>
</dbReference>
<dbReference type="OrthoDB" id="244158at2759"/>
<gene>
    <name evidence="9" type="ORF">cubi_02842</name>
</gene>
<keyword evidence="6" id="KW-0653">Protein transport</keyword>
<dbReference type="VEuPathDB" id="CryptoDB:cubi_02842"/>
<feature type="domain" description="Importin N-terminal" evidence="8">
    <location>
        <begin position="29"/>
        <end position="95"/>
    </location>
</feature>
<keyword evidence="5" id="KW-0963">Cytoplasm</keyword>
<dbReference type="PROSITE" id="PS50166">
    <property type="entry name" value="IMPORTIN_B_NT"/>
    <property type="match status" value="1"/>
</dbReference>